<comment type="subcellular location">
    <subcellularLocation>
        <location evidence="1">Membrane</location>
    </subcellularLocation>
</comment>
<dbReference type="AlphaFoldDB" id="A0ABD0XYX2"/>
<dbReference type="PANTHER" id="PTHR12080:SF48">
    <property type="entry name" value="IMMUNOGLOBULIN SUBTYPE DOMAIN-CONTAINING PROTEIN"/>
    <property type="match status" value="1"/>
</dbReference>
<name>A0ABD0XYX2_UMBPY</name>
<keyword evidence="4" id="KW-0325">Glycoprotein</keyword>
<dbReference type="SUPFAM" id="SSF48726">
    <property type="entry name" value="Immunoglobulin"/>
    <property type="match status" value="1"/>
</dbReference>
<keyword evidence="2 6" id="KW-0732">Signal</keyword>
<dbReference type="Gene3D" id="2.60.40.10">
    <property type="entry name" value="Immunoglobulins"/>
    <property type="match status" value="2"/>
</dbReference>
<comment type="caution">
    <text evidence="8">The sequence shown here is derived from an EMBL/GenBank/DDBJ whole genome shotgun (WGS) entry which is preliminary data.</text>
</comment>
<keyword evidence="5" id="KW-1133">Transmembrane helix</keyword>
<reference evidence="8 9" key="1">
    <citation type="submission" date="2024-06" db="EMBL/GenBank/DDBJ databases">
        <authorList>
            <person name="Pan Q."/>
            <person name="Wen M."/>
            <person name="Jouanno E."/>
            <person name="Zahm M."/>
            <person name="Klopp C."/>
            <person name="Cabau C."/>
            <person name="Louis A."/>
            <person name="Berthelot C."/>
            <person name="Parey E."/>
            <person name="Roest Crollius H."/>
            <person name="Montfort J."/>
            <person name="Robinson-Rechavi M."/>
            <person name="Bouchez O."/>
            <person name="Lampietro C."/>
            <person name="Lopez Roques C."/>
            <person name="Donnadieu C."/>
            <person name="Postlethwait J."/>
            <person name="Bobe J."/>
            <person name="Verreycken H."/>
            <person name="Guiguen Y."/>
        </authorList>
    </citation>
    <scope>NUCLEOTIDE SEQUENCE [LARGE SCALE GENOMIC DNA]</scope>
    <source>
        <strain evidence="8">Up_M1</strain>
        <tissue evidence="8">Testis</tissue>
    </source>
</reference>
<evidence type="ECO:0000259" key="7">
    <source>
        <dbReference type="PROSITE" id="PS50835"/>
    </source>
</evidence>
<dbReference type="InterPro" id="IPR013783">
    <property type="entry name" value="Ig-like_fold"/>
</dbReference>
<feature type="transmembrane region" description="Helical" evidence="5">
    <location>
        <begin position="206"/>
        <end position="229"/>
    </location>
</feature>
<gene>
    <name evidence="8" type="ORF">UPYG_G00061280</name>
</gene>
<feature type="chain" id="PRO_5044802913" description="Ig-like domain-containing protein" evidence="6">
    <location>
        <begin position="21"/>
        <end position="261"/>
    </location>
</feature>
<dbReference type="InterPro" id="IPR036179">
    <property type="entry name" value="Ig-like_dom_sf"/>
</dbReference>
<keyword evidence="5" id="KW-0812">Transmembrane</keyword>
<evidence type="ECO:0000313" key="8">
    <source>
        <dbReference type="EMBL" id="KAL1005607.1"/>
    </source>
</evidence>
<evidence type="ECO:0000256" key="5">
    <source>
        <dbReference type="SAM" id="Phobius"/>
    </source>
</evidence>
<dbReference type="InterPro" id="IPR024303">
    <property type="entry name" value="NK_rcpt_2B4_Ig_dom"/>
</dbReference>
<dbReference type="EMBL" id="JAGEUA010000002">
    <property type="protein sequence ID" value="KAL1005607.1"/>
    <property type="molecule type" value="Genomic_DNA"/>
</dbReference>
<dbReference type="GO" id="GO:0016020">
    <property type="term" value="C:membrane"/>
    <property type="evidence" value="ECO:0007669"/>
    <property type="project" value="UniProtKB-SubCell"/>
</dbReference>
<dbReference type="InterPro" id="IPR015631">
    <property type="entry name" value="CD2/SLAM_rcpt"/>
</dbReference>
<dbReference type="Proteomes" id="UP001557470">
    <property type="component" value="Unassembled WGS sequence"/>
</dbReference>
<sequence>MSITLLTFFFVEAIVSAVSGHHQINKVGDSLVLTPNNVPTNVHSIIWKNGKDKVAEWDKDFGLEIYGNYKGRTELDQTTGHLTIKNLWIKDSGLYSVEINSKVLKRTFTVSVFKAVPIPQIKYSCNSNKTLCTLSCDGDTTDAGSVSYQWKKGQGDFQQSAKQLNVTKTDDSKTNYTCQLKNAVSSATGVFDEDLFGPDGWWTNPWFIGFSLLILAIVIVVLLLVHRVITGVWFCQKGMKFLYLCHGLSERGGVKKRRSWW</sequence>
<accession>A0ABD0XYX2</accession>
<evidence type="ECO:0000256" key="2">
    <source>
        <dbReference type="ARBA" id="ARBA00022729"/>
    </source>
</evidence>
<keyword evidence="3 5" id="KW-0472">Membrane</keyword>
<dbReference type="InterPro" id="IPR007110">
    <property type="entry name" value="Ig-like_dom"/>
</dbReference>
<feature type="signal peptide" evidence="6">
    <location>
        <begin position="1"/>
        <end position="20"/>
    </location>
</feature>
<dbReference type="PANTHER" id="PTHR12080">
    <property type="entry name" value="SIGNALING LYMPHOCYTIC ACTIVATION MOLECULE"/>
    <property type="match status" value="1"/>
</dbReference>
<evidence type="ECO:0000256" key="4">
    <source>
        <dbReference type="ARBA" id="ARBA00023180"/>
    </source>
</evidence>
<evidence type="ECO:0000313" key="9">
    <source>
        <dbReference type="Proteomes" id="UP001557470"/>
    </source>
</evidence>
<dbReference type="Pfam" id="PF11465">
    <property type="entry name" value="Receptor_2B4"/>
    <property type="match status" value="1"/>
</dbReference>
<proteinExistence type="predicted"/>
<protein>
    <recommendedName>
        <fullName evidence="7">Ig-like domain-containing protein</fullName>
    </recommendedName>
</protein>
<evidence type="ECO:0000256" key="6">
    <source>
        <dbReference type="SAM" id="SignalP"/>
    </source>
</evidence>
<evidence type="ECO:0000256" key="3">
    <source>
        <dbReference type="ARBA" id="ARBA00023136"/>
    </source>
</evidence>
<keyword evidence="9" id="KW-1185">Reference proteome</keyword>
<dbReference type="PROSITE" id="PS50835">
    <property type="entry name" value="IG_LIKE"/>
    <property type="match status" value="1"/>
</dbReference>
<evidence type="ECO:0000256" key="1">
    <source>
        <dbReference type="ARBA" id="ARBA00004370"/>
    </source>
</evidence>
<feature type="domain" description="Ig-like" evidence="7">
    <location>
        <begin position="117"/>
        <end position="196"/>
    </location>
</feature>
<organism evidence="8 9">
    <name type="scientific">Umbra pygmaea</name>
    <name type="common">Eastern mudminnow</name>
    <dbReference type="NCBI Taxonomy" id="75934"/>
    <lineage>
        <taxon>Eukaryota</taxon>
        <taxon>Metazoa</taxon>
        <taxon>Chordata</taxon>
        <taxon>Craniata</taxon>
        <taxon>Vertebrata</taxon>
        <taxon>Euteleostomi</taxon>
        <taxon>Actinopterygii</taxon>
        <taxon>Neopterygii</taxon>
        <taxon>Teleostei</taxon>
        <taxon>Protacanthopterygii</taxon>
        <taxon>Esociformes</taxon>
        <taxon>Umbridae</taxon>
        <taxon>Umbra</taxon>
    </lineage>
</organism>